<evidence type="ECO:0000256" key="2">
    <source>
        <dbReference type="RuleBase" id="RU003894"/>
    </source>
</evidence>
<dbReference type="InterPro" id="IPR005818">
    <property type="entry name" value="Histone_H1/H5_H15"/>
</dbReference>
<dbReference type="GO" id="GO:0000786">
    <property type="term" value="C:nucleosome"/>
    <property type="evidence" value="ECO:0007669"/>
    <property type="project" value="InterPro"/>
</dbReference>
<protein>
    <recommendedName>
        <fullName evidence="4">H15 domain-containing protein</fullName>
    </recommendedName>
</protein>
<dbReference type="SUPFAM" id="SSF46785">
    <property type="entry name" value="Winged helix' DNA-binding domain"/>
    <property type="match status" value="1"/>
</dbReference>
<dbReference type="InterPro" id="IPR036390">
    <property type="entry name" value="WH_DNA-bd_sf"/>
</dbReference>
<evidence type="ECO:0000313" key="6">
    <source>
        <dbReference type="Proteomes" id="UP000694568"/>
    </source>
</evidence>
<keyword evidence="2" id="KW-0539">Nucleus</keyword>
<dbReference type="InterPro" id="IPR036388">
    <property type="entry name" value="WH-like_DNA-bd_sf"/>
</dbReference>
<comment type="subcellular location">
    <subcellularLocation>
        <location evidence="2">Nucleus</location>
    </subcellularLocation>
</comment>
<keyword evidence="1 2" id="KW-0238">DNA-binding</keyword>
<dbReference type="GO" id="GO:0030527">
    <property type="term" value="F:structural constituent of chromatin"/>
    <property type="evidence" value="ECO:0007669"/>
    <property type="project" value="InterPro"/>
</dbReference>
<dbReference type="Proteomes" id="UP000694568">
    <property type="component" value="Unplaced"/>
</dbReference>
<dbReference type="AlphaFoldDB" id="A0A8C9XEU0"/>
<evidence type="ECO:0000259" key="4">
    <source>
        <dbReference type="PROSITE" id="PS51504"/>
    </source>
</evidence>
<accession>A0A8C9XEU0</accession>
<feature type="domain" description="H15" evidence="4">
    <location>
        <begin position="47"/>
        <end position="120"/>
    </location>
</feature>
<dbReference type="PROSITE" id="PS51504">
    <property type="entry name" value="H15"/>
    <property type="match status" value="1"/>
</dbReference>
<feature type="region of interest" description="Disordered" evidence="3">
    <location>
        <begin position="102"/>
        <end position="223"/>
    </location>
</feature>
<proteinExistence type="inferred from homology"/>
<dbReference type="Ensembl" id="ENSSLUT00000010050.1">
    <property type="protein sequence ID" value="ENSSLUP00000009738.1"/>
    <property type="gene ID" value="ENSSLUG00000004603.1"/>
</dbReference>
<dbReference type="GO" id="GO:0006334">
    <property type="term" value="P:nucleosome assembly"/>
    <property type="evidence" value="ECO:0007669"/>
    <property type="project" value="InterPro"/>
</dbReference>
<feature type="compositionally biased region" description="Basic residues" evidence="3">
    <location>
        <begin position="127"/>
        <end position="223"/>
    </location>
</feature>
<evidence type="ECO:0000313" key="5">
    <source>
        <dbReference type="Ensembl" id="ENSSLUP00000009738.1"/>
    </source>
</evidence>
<evidence type="ECO:0000256" key="3">
    <source>
        <dbReference type="SAM" id="MobiDB-lite"/>
    </source>
</evidence>
<evidence type="ECO:0000256" key="1">
    <source>
        <dbReference type="ARBA" id="ARBA00023125"/>
    </source>
</evidence>
<feature type="compositionally biased region" description="Polar residues" evidence="3">
    <location>
        <begin position="1"/>
        <end position="10"/>
    </location>
</feature>
<dbReference type="CDD" id="cd00073">
    <property type="entry name" value="H15"/>
    <property type="match status" value="1"/>
</dbReference>
<dbReference type="Gene3D" id="1.10.10.10">
    <property type="entry name" value="Winged helix-like DNA-binding domain superfamily/Winged helix DNA-binding domain"/>
    <property type="match status" value="1"/>
</dbReference>
<dbReference type="GO" id="GO:0003677">
    <property type="term" value="F:DNA binding"/>
    <property type="evidence" value="ECO:0007669"/>
    <property type="project" value="UniProtKB-KW"/>
</dbReference>
<dbReference type="SMART" id="SM00526">
    <property type="entry name" value="H15"/>
    <property type="match status" value="1"/>
</dbReference>
<feature type="compositionally biased region" description="Low complexity" evidence="3">
    <location>
        <begin position="22"/>
        <end position="34"/>
    </location>
</feature>
<dbReference type="GO" id="GO:0005634">
    <property type="term" value="C:nucleus"/>
    <property type="evidence" value="ECO:0007669"/>
    <property type="project" value="UniProtKB-SubCell"/>
</dbReference>
<dbReference type="Ensembl" id="ENSSLUT00000002314.1">
    <property type="protein sequence ID" value="ENSSLUP00000002227.1"/>
    <property type="gene ID" value="ENSSLUG00000001021.1"/>
</dbReference>
<keyword evidence="2" id="KW-0158">Chromosome</keyword>
<reference evidence="5" key="1">
    <citation type="submission" date="2025-05" db="UniProtKB">
        <authorList>
            <consortium name="Ensembl"/>
        </authorList>
    </citation>
    <scope>IDENTIFICATION</scope>
</reference>
<dbReference type="Pfam" id="PF00538">
    <property type="entry name" value="Linker_histone"/>
    <property type="match status" value="1"/>
</dbReference>
<feature type="region of interest" description="Disordered" evidence="3">
    <location>
        <begin position="1"/>
        <end position="52"/>
    </location>
</feature>
<keyword evidence="6" id="KW-1185">Reference proteome</keyword>
<dbReference type="PRINTS" id="PR00624">
    <property type="entry name" value="HISTONEH5"/>
</dbReference>
<dbReference type="GeneTree" id="ENSGT00950000183089"/>
<name>A0A8C9XEU0_SANLU</name>
<sequence length="223" mass="23200">CFKSGNTADCNATEKETDMAEEAPAVPAVKAPAKAPKKKAAPRAKSDGPSLPKLILDAVTEAKDRKGTSLPAIKKTLATKGIDLEKSNKRINTAVKKLVTDGKLVQNKGIGASGSFKLPKAQPKAAKTVKKTPVKVKKPAAKSPQKKTAAKKTAVKKTAAKKTAAKKPAAKKPAAKKSPVKKAAKKPAVKSTPKKAAPKKVAKKKTPVKKAPAKKAAAKKSKK</sequence>
<comment type="similarity">
    <text evidence="2">Belongs to the histone H1/H5 family.</text>
</comment>
<dbReference type="InterPro" id="IPR005819">
    <property type="entry name" value="H1/H5"/>
</dbReference>
<organism evidence="5 6">
    <name type="scientific">Sander lucioperca</name>
    <name type="common">Pike-perch</name>
    <name type="synonym">Perca lucioperca</name>
    <dbReference type="NCBI Taxonomy" id="283035"/>
    <lineage>
        <taxon>Eukaryota</taxon>
        <taxon>Metazoa</taxon>
        <taxon>Chordata</taxon>
        <taxon>Craniata</taxon>
        <taxon>Vertebrata</taxon>
        <taxon>Euteleostomi</taxon>
        <taxon>Actinopterygii</taxon>
        <taxon>Neopterygii</taxon>
        <taxon>Teleostei</taxon>
        <taxon>Neoteleostei</taxon>
        <taxon>Acanthomorphata</taxon>
        <taxon>Eupercaria</taxon>
        <taxon>Perciformes</taxon>
        <taxon>Percoidei</taxon>
        <taxon>Percidae</taxon>
        <taxon>Luciopercinae</taxon>
        <taxon>Sander</taxon>
    </lineage>
</organism>